<dbReference type="RefSeq" id="WP_310501430.1">
    <property type="nucleotide sequence ID" value="NZ_JAVDSB010000013.1"/>
</dbReference>
<organism evidence="1 2">
    <name type="scientific">Paenibacillus qinlingensis</name>
    <dbReference type="NCBI Taxonomy" id="1837343"/>
    <lineage>
        <taxon>Bacteria</taxon>
        <taxon>Bacillati</taxon>
        <taxon>Bacillota</taxon>
        <taxon>Bacilli</taxon>
        <taxon>Bacillales</taxon>
        <taxon>Paenibacillaceae</taxon>
        <taxon>Paenibacillus</taxon>
    </lineage>
</organism>
<comment type="caution">
    <text evidence="1">The sequence shown here is derived from an EMBL/GenBank/DDBJ whole genome shotgun (WGS) entry which is preliminary data.</text>
</comment>
<dbReference type="EMBL" id="JAVDSB010000013">
    <property type="protein sequence ID" value="MDR6553978.1"/>
    <property type="molecule type" value="Genomic_DNA"/>
</dbReference>
<evidence type="ECO:0000313" key="2">
    <source>
        <dbReference type="Proteomes" id="UP001267290"/>
    </source>
</evidence>
<dbReference type="Proteomes" id="UP001267290">
    <property type="component" value="Unassembled WGS sequence"/>
</dbReference>
<reference evidence="1 2" key="1">
    <citation type="submission" date="2023-07" db="EMBL/GenBank/DDBJ databases">
        <title>Sorghum-associated microbial communities from plants grown in Nebraska, USA.</title>
        <authorList>
            <person name="Schachtman D."/>
        </authorList>
    </citation>
    <scope>NUCLEOTIDE SEQUENCE [LARGE SCALE GENOMIC DNA]</scope>
    <source>
        <strain evidence="1 2">CC258</strain>
    </source>
</reference>
<evidence type="ECO:0000313" key="1">
    <source>
        <dbReference type="EMBL" id="MDR6553978.1"/>
    </source>
</evidence>
<accession>A0ABU1P2J9</accession>
<evidence type="ECO:0008006" key="3">
    <source>
        <dbReference type="Google" id="ProtNLM"/>
    </source>
</evidence>
<gene>
    <name evidence="1" type="ORF">J2736_005188</name>
</gene>
<name>A0ABU1P2J9_9BACL</name>
<sequence length="331" mass="38503">MSFNALVLRVLIASPSDVKRQRNEIEHQINLWNKQFSETTGVILLPSRWEDDVVPEYDQNVADPQKLINEQLIKKCDILVGVFWTKLGTPTTTHGSGSLEEISLFAQEGKEILVYFVDDPIPQDLIDYDELPKVKKYKKEFGLKGIYAPYDTQSINNHLYKKVLKYKENLISGKCDDDPKEEQETVQVRNTIKIPIYREEAPYEKSLEQFINENELTDIEMLLLLYIKDKGDRKLGYRWKSEQTIERIKVWESTNNMKSDLSSDYDIAVQNLADRGILEVDELTGPGNVRSYALPIDKYNDLRNPKEAIKTQFKRVMKRYSTFISYASKNE</sequence>
<proteinExistence type="predicted"/>
<protein>
    <recommendedName>
        <fullName evidence="3">DUF4062 domain-containing protein</fullName>
    </recommendedName>
</protein>
<keyword evidence="2" id="KW-1185">Reference proteome</keyword>